<dbReference type="SUPFAM" id="SSF47413">
    <property type="entry name" value="lambda repressor-like DNA-binding domains"/>
    <property type="match status" value="1"/>
</dbReference>
<dbReference type="Gene3D" id="1.10.260.40">
    <property type="entry name" value="lambda repressor-like DNA-binding domains"/>
    <property type="match status" value="1"/>
</dbReference>
<evidence type="ECO:0000313" key="2">
    <source>
        <dbReference type="EMBL" id="OXM17350.1"/>
    </source>
</evidence>
<evidence type="ECO:0000313" key="3">
    <source>
        <dbReference type="Proteomes" id="UP000215145"/>
    </source>
</evidence>
<dbReference type="OrthoDB" id="2662407at2"/>
<comment type="caution">
    <text evidence="2">The sequence shown here is derived from an EMBL/GenBank/DDBJ whole genome shotgun (WGS) entry which is preliminary data.</text>
</comment>
<dbReference type="EMBL" id="NMUQ01000001">
    <property type="protein sequence ID" value="OXM17350.1"/>
    <property type="molecule type" value="Genomic_DNA"/>
</dbReference>
<protein>
    <submittedName>
        <fullName evidence="2">Transcriptional regulator</fullName>
    </submittedName>
</protein>
<accession>A0A229P5H5</accession>
<sequence>MDVNYGNLRQLRIDKRLHLHEMATALGLRTAGGYQRIETGENELKVKHLPAIAEKFDMGILDLTDQLFFRKKVEQNSTIKEVI</sequence>
<dbReference type="RefSeq" id="WP_089524425.1">
    <property type="nucleotide sequence ID" value="NZ_NMUQ01000001.1"/>
</dbReference>
<dbReference type="CDD" id="cd00093">
    <property type="entry name" value="HTH_XRE"/>
    <property type="match status" value="1"/>
</dbReference>
<dbReference type="PROSITE" id="PS50943">
    <property type="entry name" value="HTH_CROC1"/>
    <property type="match status" value="1"/>
</dbReference>
<dbReference type="GO" id="GO:0003677">
    <property type="term" value="F:DNA binding"/>
    <property type="evidence" value="ECO:0007669"/>
    <property type="project" value="InterPro"/>
</dbReference>
<feature type="domain" description="HTH cro/C1-type" evidence="1">
    <location>
        <begin position="8"/>
        <end position="63"/>
    </location>
</feature>
<gene>
    <name evidence="2" type="ORF">CGZ75_12320</name>
</gene>
<dbReference type="InterPro" id="IPR010982">
    <property type="entry name" value="Lambda_DNA-bd_dom_sf"/>
</dbReference>
<dbReference type="SMART" id="SM00530">
    <property type="entry name" value="HTH_XRE"/>
    <property type="match status" value="1"/>
</dbReference>
<evidence type="ECO:0000259" key="1">
    <source>
        <dbReference type="PROSITE" id="PS50943"/>
    </source>
</evidence>
<name>A0A229P5H5_9BACL</name>
<dbReference type="InterPro" id="IPR001387">
    <property type="entry name" value="Cro/C1-type_HTH"/>
</dbReference>
<dbReference type="Proteomes" id="UP000215145">
    <property type="component" value="Unassembled WGS sequence"/>
</dbReference>
<reference evidence="2 3" key="1">
    <citation type="submission" date="2017-07" db="EMBL/GenBank/DDBJ databases">
        <title>Paenibacillus herberti R33 genome sequencing and assembly.</title>
        <authorList>
            <person name="Su W."/>
        </authorList>
    </citation>
    <scope>NUCLEOTIDE SEQUENCE [LARGE SCALE GENOMIC DNA]</scope>
    <source>
        <strain evidence="2 3">R33</strain>
    </source>
</reference>
<dbReference type="AlphaFoldDB" id="A0A229P5H5"/>
<keyword evidence="3" id="KW-1185">Reference proteome</keyword>
<organism evidence="2 3">
    <name type="scientific">Paenibacillus herberti</name>
    <dbReference type="NCBI Taxonomy" id="1619309"/>
    <lineage>
        <taxon>Bacteria</taxon>
        <taxon>Bacillati</taxon>
        <taxon>Bacillota</taxon>
        <taxon>Bacilli</taxon>
        <taxon>Bacillales</taxon>
        <taxon>Paenibacillaceae</taxon>
        <taxon>Paenibacillus</taxon>
    </lineage>
</organism>
<proteinExistence type="predicted"/>